<name>A0A9W9JA16_9EURO</name>
<dbReference type="EMBL" id="JAPQKR010000016">
    <property type="protein sequence ID" value="KAJ5190486.1"/>
    <property type="molecule type" value="Genomic_DNA"/>
</dbReference>
<keyword evidence="4" id="KW-1185">Reference proteome</keyword>
<evidence type="ECO:0000256" key="1">
    <source>
        <dbReference type="SAM" id="Phobius"/>
    </source>
</evidence>
<dbReference type="GeneID" id="83183828"/>
<protein>
    <recommendedName>
        <fullName evidence="5">GPI anchored protein</fullName>
    </recommendedName>
</protein>
<dbReference type="Proteomes" id="UP001150904">
    <property type="component" value="Unassembled WGS sequence"/>
</dbReference>
<evidence type="ECO:0000313" key="3">
    <source>
        <dbReference type="EMBL" id="KAJ5190486.1"/>
    </source>
</evidence>
<reference evidence="3" key="2">
    <citation type="journal article" date="2023" name="IMA Fungus">
        <title>Comparative genomic study of the Penicillium genus elucidates a diverse pangenome and 15 lateral gene transfer events.</title>
        <authorList>
            <person name="Petersen C."/>
            <person name="Sorensen T."/>
            <person name="Nielsen M.R."/>
            <person name="Sondergaard T.E."/>
            <person name="Sorensen J.L."/>
            <person name="Fitzpatrick D.A."/>
            <person name="Frisvad J.C."/>
            <person name="Nielsen K.L."/>
        </authorList>
    </citation>
    <scope>NUCLEOTIDE SEQUENCE</scope>
    <source>
        <strain evidence="3">IBT 15544</strain>
    </source>
</reference>
<feature type="chain" id="PRO_5040810955" description="GPI anchored protein" evidence="2">
    <location>
        <begin position="22"/>
        <end position="319"/>
    </location>
</feature>
<keyword evidence="1" id="KW-0812">Transmembrane</keyword>
<organism evidence="3 4">
    <name type="scientific">Penicillium cinerascens</name>
    <dbReference type="NCBI Taxonomy" id="70096"/>
    <lineage>
        <taxon>Eukaryota</taxon>
        <taxon>Fungi</taxon>
        <taxon>Dikarya</taxon>
        <taxon>Ascomycota</taxon>
        <taxon>Pezizomycotina</taxon>
        <taxon>Eurotiomycetes</taxon>
        <taxon>Eurotiomycetidae</taxon>
        <taxon>Eurotiales</taxon>
        <taxon>Aspergillaceae</taxon>
        <taxon>Penicillium</taxon>
    </lineage>
</organism>
<keyword evidence="1" id="KW-1133">Transmembrane helix</keyword>
<dbReference type="AlphaFoldDB" id="A0A9W9JA16"/>
<keyword evidence="1" id="KW-0472">Membrane</keyword>
<feature type="signal peptide" evidence="2">
    <location>
        <begin position="1"/>
        <end position="21"/>
    </location>
</feature>
<evidence type="ECO:0000256" key="2">
    <source>
        <dbReference type="SAM" id="SignalP"/>
    </source>
</evidence>
<sequence length="319" mass="33507">MTRIINELGLFLFLLAGFVTGITLKDEPQLRSNATLKLAGTGSLDTRDLFGLFGRANSDSSCNPGYSACSSDTSRCCPAGNSCCANGYCADPGDTCCTMGTCPSEWNCCGNDGNCSPKDGECCSGGYYCLAGTQCRVWEGEKVCCPLSGCAGENDGGNLGNTVTAGPGVTETATMFSTAAPSLTSSYNYLDYQYYYTTIYWTYWFYYWTSYSPYTAKTVTSTQTTTMTIWSVYQTNSAEASASLAASAESYTFSTPYSATYLETLVSDSLPTPTSISSPSGGGNSLPQEGSTSGMSADWFVALAGASFAALIGAVAFAL</sequence>
<evidence type="ECO:0008006" key="5">
    <source>
        <dbReference type="Google" id="ProtNLM"/>
    </source>
</evidence>
<accession>A0A9W9JA16</accession>
<gene>
    <name evidence="3" type="ORF">N7498_009471</name>
</gene>
<feature type="transmembrane region" description="Helical" evidence="1">
    <location>
        <begin position="299"/>
        <end position="318"/>
    </location>
</feature>
<proteinExistence type="predicted"/>
<dbReference type="OrthoDB" id="4777991at2759"/>
<evidence type="ECO:0000313" key="4">
    <source>
        <dbReference type="Proteomes" id="UP001150904"/>
    </source>
</evidence>
<dbReference type="RefSeq" id="XP_058303426.1">
    <property type="nucleotide sequence ID" value="XM_058456527.1"/>
</dbReference>
<reference evidence="3" key="1">
    <citation type="submission" date="2022-12" db="EMBL/GenBank/DDBJ databases">
        <authorList>
            <person name="Petersen C."/>
        </authorList>
    </citation>
    <scope>NUCLEOTIDE SEQUENCE</scope>
    <source>
        <strain evidence="3">IBT 15544</strain>
    </source>
</reference>
<comment type="caution">
    <text evidence="3">The sequence shown here is derived from an EMBL/GenBank/DDBJ whole genome shotgun (WGS) entry which is preliminary data.</text>
</comment>
<keyword evidence="2" id="KW-0732">Signal</keyword>